<dbReference type="Gene3D" id="3.40.50.300">
    <property type="entry name" value="P-loop containing nucleotide triphosphate hydrolases"/>
    <property type="match status" value="1"/>
</dbReference>
<dbReference type="InterPro" id="IPR027417">
    <property type="entry name" value="P-loop_NTPase"/>
</dbReference>
<dbReference type="GO" id="GO:0055052">
    <property type="term" value="C:ATP-binding cassette (ABC) transporter complex, substrate-binding subunit-containing"/>
    <property type="evidence" value="ECO:0007669"/>
    <property type="project" value="TreeGrafter"/>
</dbReference>
<dbReference type="PANTHER" id="PTHR43875:SF15">
    <property type="entry name" value="TREHALOSE IMPORT ATP-BINDING PROTEIN SUGC"/>
    <property type="match status" value="1"/>
</dbReference>
<dbReference type="InterPro" id="IPR003439">
    <property type="entry name" value="ABC_transporter-like_ATP-bd"/>
</dbReference>
<keyword evidence="6 10" id="KW-0067">ATP-binding</keyword>
<dbReference type="InterPro" id="IPR013611">
    <property type="entry name" value="Transp-assoc_OB_typ2"/>
</dbReference>
<sequence length="373" mass="39942">MNAFSPAHALAQAQQVPALVVDRLAKSYRSNKALDDVSFTVPKGALTVVLGAAGAGKTTLLRSLAGLEVPDHGSIHLGGRDSAGLEPKDRDLAMIFDNLALYPDKSGYDNIANPLRIRGQSKAEIEEAVKEVAARLKIAHILGRKPKTMSGGERQRVALGRALVRSPSLFLLDEPLSSLDAMLRIELRAELRRMQRELGYSFVMATPDFTEAMAIADTVIMLRQGRIVQIADPQTLYDAPVDREVARFVGAPEINLLPAQISTDGLRFAGAIRPLPGKMKHLATTDPVQVEAGIRPEDIRLVPTGDASIVGKVTDIEALGTNAAVTVETSDIELRLVALASSLLSVVPGAEVGLSVAMERVHLFDTGTGMRLV</sequence>
<keyword evidence="7" id="KW-1278">Translocase</keyword>
<dbReference type="PROSITE" id="PS50893">
    <property type="entry name" value="ABC_TRANSPORTER_2"/>
    <property type="match status" value="1"/>
</dbReference>
<dbReference type="GO" id="GO:0140359">
    <property type="term" value="F:ABC-type transporter activity"/>
    <property type="evidence" value="ECO:0007669"/>
    <property type="project" value="UniProtKB-ARBA"/>
</dbReference>
<evidence type="ECO:0000256" key="4">
    <source>
        <dbReference type="ARBA" id="ARBA00022475"/>
    </source>
</evidence>
<keyword evidence="3" id="KW-0813">Transport</keyword>
<dbReference type="PROSITE" id="PS00211">
    <property type="entry name" value="ABC_TRANSPORTER_1"/>
    <property type="match status" value="1"/>
</dbReference>
<dbReference type="InterPro" id="IPR003593">
    <property type="entry name" value="AAA+_ATPase"/>
</dbReference>
<dbReference type="SMART" id="SM00382">
    <property type="entry name" value="AAA"/>
    <property type="match status" value="1"/>
</dbReference>
<evidence type="ECO:0000256" key="2">
    <source>
        <dbReference type="ARBA" id="ARBA00005417"/>
    </source>
</evidence>
<gene>
    <name evidence="10" type="ORF">NBH21_19605</name>
</gene>
<evidence type="ECO:0000256" key="6">
    <source>
        <dbReference type="ARBA" id="ARBA00022840"/>
    </source>
</evidence>
<dbReference type="PANTHER" id="PTHR43875">
    <property type="entry name" value="MALTODEXTRIN IMPORT ATP-BINDING PROTEIN MSMX"/>
    <property type="match status" value="1"/>
</dbReference>
<comment type="similarity">
    <text evidence="2">Belongs to the ABC transporter superfamily.</text>
</comment>
<dbReference type="InterPro" id="IPR017871">
    <property type="entry name" value="ABC_transporter-like_CS"/>
</dbReference>
<dbReference type="Pfam" id="PF00005">
    <property type="entry name" value="ABC_tran"/>
    <property type="match status" value="1"/>
</dbReference>
<dbReference type="Proteomes" id="UP001155380">
    <property type="component" value="Unassembled WGS sequence"/>
</dbReference>
<accession>A0AAJ1BZG6</accession>
<dbReference type="EMBL" id="JAMXLX010000007">
    <property type="protein sequence ID" value="MCO5958989.1"/>
    <property type="molecule type" value="Genomic_DNA"/>
</dbReference>
<keyword evidence="5" id="KW-0547">Nucleotide-binding</keyword>
<keyword evidence="8" id="KW-0472">Membrane</keyword>
<evidence type="ECO:0000256" key="3">
    <source>
        <dbReference type="ARBA" id="ARBA00022448"/>
    </source>
</evidence>
<evidence type="ECO:0000259" key="9">
    <source>
        <dbReference type="PROSITE" id="PS50893"/>
    </source>
</evidence>
<organism evidence="10 11">
    <name type="scientific">Ciceribacter sichuanensis</name>
    <dbReference type="NCBI Taxonomy" id="2949647"/>
    <lineage>
        <taxon>Bacteria</taxon>
        <taxon>Pseudomonadati</taxon>
        <taxon>Pseudomonadota</taxon>
        <taxon>Alphaproteobacteria</taxon>
        <taxon>Hyphomicrobiales</taxon>
        <taxon>Rhizobiaceae</taxon>
        <taxon>Ciceribacter</taxon>
    </lineage>
</organism>
<evidence type="ECO:0000256" key="8">
    <source>
        <dbReference type="ARBA" id="ARBA00023136"/>
    </source>
</evidence>
<dbReference type="InterPro" id="IPR008995">
    <property type="entry name" value="Mo/tungstate-bd_C_term_dom"/>
</dbReference>
<dbReference type="AlphaFoldDB" id="A0AAJ1BZG6"/>
<evidence type="ECO:0000313" key="11">
    <source>
        <dbReference type="Proteomes" id="UP001155380"/>
    </source>
</evidence>
<dbReference type="GO" id="GO:0016887">
    <property type="term" value="F:ATP hydrolysis activity"/>
    <property type="evidence" value="ECO:0007669"/>
    <property type="project" value="InterPro"/>
</dbReference>
<dbReference type="Pfam" id="PF08402">
    <property type="entry name" value="TOBE_2"/>
    <property type="match status" value="1"/>
</dbReference>
<dbReference type="InterPro" id="IPR047641">
    <property type="entry name" value="ABC_transpr_MalK/UgpC-like"/>
</dbReference>
<dbReference type="SUPFAM" id="SSF50331">
    <property type="entry name" value="MOP-like"/>
    <property type="match status" value="1"/>
</dbReference>
<protein>
    <submittedName>
        <fullName evidence="10">ABC transporter ATP-binding protein</fullName>
    </submittedName>
</protein>
<evidence type="ECO:0000256" key="1">
    <source>
        <dbReference type="ARBA" id="ARBA00004417"/>
    </source>
</evidence>
<evidence type="ECO:0000256" key="5">
    <source>
        <dbReference type="ARBA" id="ARBA00022741"/>
    </source>
</evidence>
<dbReference type="GO" id="GO:0005524">
    <property type="term" value="F:ATP binding"/>
    <property type="evidence" value="ECO:0007669"/>
    <property type="project" value="UniProtKB-KW"/>
</dbReference>
<comment type="caution">
    <text evidence="10">The sequence shown here is derived from an EMBL/GenBank/DDBJ whole genome shotgun (WGS) entry which is preliminary data.</text>
</comment>
<keyword evidence="4" id="KW-1003">Cell membrane</keyword>
<evidence type="ECO:0000256" key="7">
    <source>
        <dbReference type="ARBA" id="ARBA00022967"/>
    </source>
</evidence>
<dbReference type="Gene3D" id="2.40.50.100">
    <property type="match status" value="1"/>
</dbReference>
<dbReference type="Gene3D" id="2.40.50.140">
    <property type="entry name" value="Nucleic acid-binding proteins"/>
    <property type="match status" value="1"/>
</dbReference>
<comment type="subcellular location">
    <subcellularLocation>
        <location evidence="1">Cell inner membrane</location>
        <topology evidence="1">Peripheral membrane protein</topology>
    </subcellularLocation>
</comment>
<evidence type="ECO:0000313" key="10">
    <source>
        <dbReference type="EMBL" id="MCO5958989.1"/>
    </source>
</evidence>
<dbReference type="FunFam" id="3.40.50.300:FF:000042">
    <property type="entry name" value="Maltose/maltodextrin ABC transporter, ATP-binding protein"/>
    <property type="match status" value="1"/>
</dbReference>
<dbReference type="RefSeq" id="WP_250914408.1">
    <property type="nucleotide sequence ID" value="NZ_JAMXLX010000007.1"/>
</dbReference>
<reference evidence="10" key="1">
    <citation type="submission" date="2022-06" db="EMBL/GenBank/DDBJ databases">
        <authorList>
            <person name="Sun Q."/>
        </authorList>
    </citation>
    <scope>NUCLEOTIDE SEQUENCE</scope>
    <source>
        <strain evidence="10">S101</strain>
    </source>
</reference>
<name>A0AAJ1BZG6_9HYPH</name>
<dbReference type="InterPro" id="IPR012340">
    <property type="entry name" value="NA-bd_OB-fold"/>
</dbReference>
<proteinExistence type="inferred from homology"/>
<dbReference type="SUPFAM" id="SSF52540">
    <property type="entry name" value="P-loop containing nucleoside triphosphate hydrolases"/>
    <property type="match status" value="1"/>
</dbReference>
<feature type="domain" description="ABC transporter" evidence="9">
    <location>
        <begin position="19"/>
        <end position="249"/>
    </location>
</feature>